<dbReference type="Proteomes" id="UP000628775">
    <property type="component" value="Unassembled WGS sequence"/>
</dbReference>
<sequence length="123" mass="13238">MSSVLKNWIINIVVITIVLMTVAGYIDSFQLAGVGAAIEASIILSLLNAIVKPILIILTLPVTVLTLGFFLVVINAMTLSLTAQFMGDAFNISNFGTALFASLIISILNMLIQNFIVRPLTKK</sequence>
<reference evidence="2" key="2">
    <citation type="submission" date="2020-09" db="EMBL/GenBank/DDBJ databases">
        <authorList>
            <person name="Sun Q."/>
            <person name="Zhou Y."/>
        </authorList>
    </citation>
    <scope>NUCLEOTIDE SEQUENCE</scope>
    <source>
        <strain evidence="2">CGMCC 1.15371</strain>
    </source>
</reference>
<keyword evidence="1" id="KW-1133">Transmembrane helix</keyword>
<feature type="transmembrane region" description="Helical" evidence="1">
    <location>
        <begin position="32"/>
        <end position="51"/>
    </location>
</feature>
<evidence type="ECO:0000256" key="1">
    <source>
        <dbReference type="SAM" id="Phobius"/>
    </source>
</evidence>
<dbReference type="RefSeq" id="WP_268237343.1">
    <property type="nucleotide sequence ID" value="NZ_BMIR01000005.1"/>
</dbReference>
<dbReference type="Pfam" id="PF04020">
    <property type="entry name" value="Phage_holin_4_2"/>
    <property type="match status" value="1"/>
</dbReference>
<keyword evidence="1" id="KW-0812">Transmembrane</keyword>
<dbReference type="AlphaFoldDB" id="A0A8J2YCD6"/>
<comment type="caution">
    <text evidence="2">The sequence shown here is derived from an EMBL/GenBank/DDBJ whole genome shotgun (WGS) entry which is preliminary data.</text>
</comment>
<feature type="transmembrane region" description="Helical" evidence="1">
    <location>
        <begin position="58"/>
        <end position="83"/>
    </location>
</feature>
<dbReference type="PANTHER" id="PTHR37309">
    <property type="entry name" value="SLR0284 PROTEIN"/>
    <property type="match status" value="1"/>
</dbReference>
<reference evidence="2" key="1">
    <citation type="journal article" date="2014" name="Int. J. Syst. Evol. Microbiol.">
        <title>Complete genome sequence of Corynebacterium casei LMG S-19264T (=DSM 44701T), isolated from a smear-ripened cheese.</title>
        <authorList>
            <consortium name="US DOE Joint Genome Institute (JGI-PGF)"/>
            <person name="Walter F."/>
            <person name="Albersmeier A."/>
            <person name="Kalinowski J."/>
            <person name="Ruckert C."/>
        </authorList>
    </citation>
    <scope>NUCLEOTIDE SEQUENCE</scope>
    <source>
        <strain evidence="2">CGMCC 1.15371</strain>
    </source>
</reference>
<evidence type="ECO:0000313" key="2">
    <source>
        <dbReference type="EMBL" id="GGE36494.1"/>
    </source>
</evidence>
<protein>
    <submittedName>
        <fullName evidence="2">Membrane protein</fullName>
    </submittedName>
</protein>
<keyword evidence="1" id="KW-0472">Membrane</keyword>
<feature type="transmembrane region" description="Helical" evidence="1">
    <location>
        <begin position="95"/>
        <end position="117"/>
    </location>
</feature>
<keyword evidence="3" id="KW-1185">Reference proteome</keyword>
<dbReference type="EMBL" id="BMIR01000005">
    <property type="protein sequence ID" value="GGE36494.1"/>
    <property type="molecule type" value="Genomic_DNA"/>
</dbReference>
<gene>
    <name evidence="2" type="ORF">GCM10011391_14120</name>
</gene>
<dbReference type="PANTHER" id="PTHR37309:SF1">
    <property type="entry name" value="SLR0284 PROTEIN"/>
    <property type="match status" value="1"/>
</dbReference>
<feature type="transmembrane region" description="Helical" evidence="1">
    <location>
        <begin position="7"/>
        <end position="26"/>
    </location>
</feature>
<proteinExistence type="predicted"/>
<name>A0A8J2YCD6_9BACL</name>
<dbReference type="InterPro" id="IPR007165">
    <property type="entry name" value="Phage_holin_4_2"/>
</dbReference>
<accession>A0A8J2YCD6</accession>
<organism evidence="2 3">
    <name type="scientific">Pullulanibacillus camelliae</name>
    <dbReference type="NCBI Taxonomy" id="1707096"/>
    <lineage>
        <taxon>Bacteria</taxon>
        <taxon>Bacillati</taxon>
        <taxon>Bacillota</taxon>
        <taxon>Bacilli</taxon>
        <taxon>Bacillales</taxon>
        <taxon>Sporolactobacillaceae</taxon>
        <taxon>Pullulanibacillus</taxon>
    </lineage>
</organism>
<evidence type="ECO:0000313" key="3">
    <source>
        <dbReference type="Proteomes" id="UP000628775"/>
    </source>
</evidence>